<dbReference type="HOGENOM" id="CLU_1077699_0_0_1"/>
<dbReference type="VEuPathDB" id="FungiDB:CHGG_03538"/>
<protein>
    <recommendedName>
        <fullName evidence="1">Carbohydrate kinase PfkB domain-containing protein</fullName>
    </recommendedName>
</protein>
<dbReference type="Proteomes" id="UP000001056">
    <property type="component" value="Unassembled WGS sequence"/>
</dbReference>
<reference evidence="3" key="1">
    <citation type="journal article" date="2015" name="Genome Announc.">
        <title>Draft genome sequence of the cellulolytic fungus Chaetomium globosum.</title>
        <authorList>
            <person name="Cuomo C.A."/>
            <person name="Untereiner W.A."/>
            <person name="Ma L.-J."/>
            <person name="Grabherr M."/>
            <person name="Birren B.W."/>
        </authorList>
    </citation>
    <scope>NUCLEOTIDE SEQUENCE [LARGE SCALE GENOMIC DNA]</scope>
    <source>
        <strain evidence="3">ATCC 6205 / CBS 148.51 / DSM 1962 / NBRC 6347 / NRRL 1970</strain>
    </source>
</reference>
<dbReference type="Pfam" id="PF00294">
    <property type="entry name" value="PfkB"/>
    <property type="match status" value="1"/>
</dbReference>
<dbReference type="SUPFAM" id="SSF53613">
    <property type="entry name" value="Ribokinase-like"/>
    <property type="match status" value="1"/>
</dbReference>
<proteinExistence type="predicted"/>
<dbReference type="AlphaFoldDB" id="Q2H8B6"/>
<dbReference type="Gene3D" id="3.40.1190.20">
    <property type="match status" value="1"/>
</dbReference>
<dbReference type="InterPro" id="IPR029056">
    <property type="entry name" value="Ribokinase-like"/>
</dbReference>
<dbReference type="eggNOG" id="ENOG502S13D">
    <property type="taxonomic scope" value="Eukaryota"/>
</dbReference>
<dbReference type="InterPro" id="IPR011611">
    <property type="entry name" value="PfkB_dom"/>
</dbReference>
<accession>Q2H8B6</accession>
<keyword evidence="3" id="KW-1185">Reference proteome</keyword>
<dbReference type="GeneID" id="4388514"/>
<evidence type="ECO:0000313" key="2">
    <source>
        <dbReference type="EMBL" id="EAQ91603.1"/>
    </source>
</evidence>
<dbReference type="RefSeq" id="XP_001230054.1">
    <property type="nucleotide sequence ID" value="XM_001230053.1"/>
</dbReference>
<evidence type="ECO:0000259" key="1">
    <source>
        <dbReference type="Pfam" id="PF00294"/>
    </source>
</evidence>
<dbReference type="OMA" id="KDERWNG"/>
<dbReference type="PANTHER" id="PTHR47098">
    <property type="entry name" value="PROTEIN MAK32"/>
    <property type="match status" value="1"/>
</dbReference>
<dbReference type="OrthoDB" id="497927at2759"/>
<feature type="domain" description="Carbohydrate kinase PfkB" evidence="1">
    <location>
        <begin position="89"/>
        <end position="222"/>
    </location>
</feature>
<organism evidence="2 3">
    <name type="scientific">Chaetomium globosum (strain ATCC 6205 / CBS 148.51 / DSM 1962 / NBRC 6347 / NRRL 1970)</name>
    <name type="common">Soil fungus</name>
    <dbReference type="NCBI Taxonomy" id="306901"/>
    <lineage>
        <taxon>Eukaryota</taxon>
        <taxon>Fungi</taxon>
        <taxon>Dikarya</taxon>
        <taxon>Ascomycota</taxon>
        <taxon>Pezizomycotina</taxon>
        <taxon>Sordariomycetes</taxon>
        <taxon>Sordariomycetidae</taxon>
        <taxon>Sordariales</taxon>
        <taxon>Chaetomiaceae</taxon>
        <taxon>Chaetomium</taxon>
    </lineage>
</organism>
<dbReference type="PANTHER" id="PTHR47098:SF2">
    <property type="entry name" value="PROTEIN MAK32"/>
    <property type="match status" value="1"/>
</dbReference>
<name>Q2H8B6_CHAGB</name>
<dbReference type="STRING" id="306901.Q2H8B6"/>
<gene>
    <name evidence="2" type="ORF">CHGG_03538</name>
</gene>
<evidence type="ECO:0000313" key="3">
    <source>
        <dbReference type="Proteomes" id="UP000001056"/>
    </source>
</evidence>
<dbReference type="EMBL" id="CH408030">
    <property type="protein sequence ID" value="EAQ91603.1"/>
    <property type="molecule type" value="Genomic_DNA"/>
</dbReference>
<sequence>MSYHSSKSAEDDDPIFASLGTLGARMSGLGAARPKTVGCYVLEGSDFPDFVERDFMNWGITVTIKKDPSKLSSRGLLKYSGEGFKERQEAHLRTAKLVDVYSPNHLEFLATFDTGAGDGPPAEFDGKRIEQQALRVLEFGIGENGDGTTVIRCGEHGCMVAARSYPVRWFPALHESSRVVDVTGAGNAFLGAFAVTLNNTSDLTEAAIAGTVAASFAIEQVGLPHRTTSQHGEDLWNGESFAARMDQYRTVVAVHSNS</sequence>
<dbReference type="InParanoid" id="Q2H8B6"/>